<dbReference type="RefSeq" id="WP_014237601.1">
    <property type="nucleotide sequence ID" value="NC_016616.1"/>
</dbReference>
<gene>
    <name evidence="2" type="ordered locus">Dsui_2569</name>
</gene>
<evidence type="ECO:0000313" key="3">
    <source>
        <dbReference type="Proteomes" id="UP000005633"/>
    </source>
</evidence>
<dbReference type="Proteomes" id="UP000005633">
    <property type="component" value="Chromosome"/>
</dbReference>
<dbReference type="EMBL" id="CP003153">
    <property type="protein sequence ID" value="AEV26920.1"/>
    <property type="molecule type" value="Genomic_DNA"/>
</dbReference>
<dbReference type="GO" id="GO:0004540">
    <property type="term" value="F:RNA nuclease activity"/>
    <property type="evidence" value="ECO:0007669"/>
    <property type="project" value="InterPro"/>
</dbReference>
<dbReference type="Gene3D" id="3.40.50.1010">
    <property type="entry name" value="5'-nuclease"/>
    <property type="match status" value="1"/>
</dbReference>
<accession>G8QN80</accession>
<feature type="domain" description="NYN" evidence="1">
    <location>
        <begin position="2"/>
        <end position="184"/>
    </location>
</feature>
<proteinExistence type="predicted"/>
<dbReference type="AlphaFoldDB" id="G8QN80"/>
<dbReference type="InterPro" id="IPR021139">
    <property type="entry name" value="NYN"/>
</dbReference>
<organism evidence="2 3">
    <name type="scientific">Azospira oryzae (strain ATCC BAA-33 / DSM 13638 / PS)</name>
    <name type="common">Dechlorosoma suillum</name>
    <dbReference type="NCBI Taxonomy" id="640081"/>
    <lineage>
        <taxon>Bacteria</taxon>
        <taxon>Pseudomonadati</taxon>
        <taxon>Pseudomonadota</taxon>
        <taxon>Betaproteobacteria</taxon>
        <taxon>Rhodocyclales</taxon>
        <taxon>Rhodocyclaceae</taxon>
        <taxon>Azospira</taxon>
    </lineage>
</organism>
<sequence length="211" mass="23241">MKTIVFVDYWNLQATLQFEDGRDQGHSGAALRAHRFNIDWFGLGPKLTALAEANASPLGNPLSLSYQETRIYSSADPTDAKFKGWVNNSLGRQPGIRVACVDRKPKRNPCCAHCHREMDICPHCQTPIQATQEKGVDTHLVTDLLCLGLDGSYDVALLVSQDSDMAPAAAFLGTKGIKVIQVGIRHFGRGLAAKCWADFDLYPLRTSIQRV</sequence>
<dbReference type="STRING" id="640081.Dsui_2569"/>
<evidence type="ECO:0000259" key="1">
    <source>
        <dbReference type="Pfam" id="PF01936"/>
    </source>
</evidence>
<dbReference type="OrthoDB" id="9816043at2"/>
<dbReference type="HOGENOM" id="CLU_1276789_0_0_4"/>
<protein>
    <recommendedName>
        <fullName evidence="1">NYN domain-containing protein</fullName>
    </recommendedName>
</protein>
<dbReference type="eggNOG" id="COG1432">
    <property type="taxonomic scope" value="Bacteria"/>
</dbReference>
<name>G8QN80_AZOOP</name>
<dbReference type="KEGG" id="dsu:Dsui_2569"/>
<evidence type="ECO:0000313" key="2">
    <source>
        <dbReference type="EMBL" id="AEV26920.1"/>
    </source>
</evidence>
<dbReference type="Pfam" id="PF01936">
    <property type="entry name" value="NYN"/>
    <property type="match status" value="1"/>
</dbReference>
<reference evidence="2 3" key="1">
    <citation type="journal article" date="2012" name="J. Bacteriol.">
        <title>Complete genome sequence of the anaerobic perchlorate-reducing bacterium Azospira suillum strain PS.</title>
        <authorList>
            <person name="Byrne-Bailey K.G."/>
            <person name="Coates J.D."/>
        </authorList>
    </citation>
    <scope>NUCLEOTIDE SEQUENCE [LARGE SCALE GENOMIC DNA]</scope>
    <source>
        <strain evidence="3">ATCC BAA-33 / DSM 13638 / PS</strain>
    </source>
</reference>